<proteinExistence type="predicted"/>
<dbReference type="EC" id="3.4.24.-" evidence="2"/>
<accession>A0AAV7SVK1</accession>
<dbReference type="PROSITE" id="PS51864">
    <property type="entry name" value="ASTACIN"/>
    <property type="match status" value="1"/>
</dbReference>
<reference evidence="4" key="1">
    <citation type="journal article" date="2022" name="bioRxiv">
        <title>Sequencing and chromosome-scale assembly of the giantPleurodeles waltlgenome.</title>
        <authorList>
            <person name="Brown T."/>
            <person name="Elewa A."/>
            <person name="Iarovenko S."/>
            <person name="Subramanian E."/>
            <person name="Araus A.J."/>
            <person name="Petzold A."/>
            <person name="Susuki M."/>
            <person name="Suzuki K.-i.T."/>
            <person name="Hayashi T."/>
            <person name="Toyoda A."/>
            <person name="Oliveira C."/>
            <person name="Osipova E."/>
            <person name="Leigh N.D."/>
            <person name="Simon A."/>
            <person name="Yun M.H."/>
        </authorList>
    </citation>
    <scope>NUCLEOTIDE SEQUENCE</scope>
    <source>
        <strain evidence="4">20211129_DDA</strain>
        <tissue evidence="4">Liver</tissue>
    </source>
</reference>
<feature type="binding site" evidence="1">
    <location>
        <position position="167"/>
    </location>
    <ligand>
        <name>Zn(2+)</name>
        <dbReference type="ChEBI" id="CHEBI:29105"/>
        <note>catalytic</note>
    </ligand>
</feature>
<dbReference type="GO" id="GO:0004222">
    <property type="term" value="F:metalloendopeptidase activity"/>
    <property type="evidence" value="ECO:0007669"/>
    <property type="project" value="UniProtKB-UniRule"/>
</dbReference>
<comment type="caution">
    <text evidence="1">Lacks conserved residue(s) required for the propagation of feature annotation.</text>
</comment>
<keyword evidence="1 2" id="KW-0482">Metalloprotease</keyword>
<keyword evidence="1 2" id="KW-0645">Protease</keyword>
<keyword evidence="5" id="KW-1185">Reference proteome</keyword>
<dbReference type="Gene3D" id="3.40.390.10">
    <property type="entry name" value="Collagenase (Catalytic Domain)"/>
    <property type="match status" value="1"/>
</dbReference>
<evidence type="ECO:0000256" key="1">
    <source>
        <dbReference type="PROSITE-ProRule" id="PRU01211"/>
    </source>
</evidence>
<dbReference type="InterPro" id="IPR024079">
    <property type="entry name" value="MetalloPept_cat_dom_sf"/>
</dbReference>
<evidence type="ECO:0000256" key="2">
    <source>
        <dbReference type="RuleBase" id="RU361183"/>
    </source>
</evidence>
<organism evidence="4 5">
    <name type="scientific">Pleurodeles waltl</name>
    <name type="common">Iberian ribbed newt</name>
    <dbReference type="NCBI Taxonomy" id="8319"/>
    <lineage>
        <taxon>Eukaryota</taxon>
        <taxon>Metazoa</taxon>
        <taxon>Chordata</taxon>
        <taxon>Craniata</taxon>
        <taxon>Vertebrata</taxon>
        <taxon>Euteleostomi</taxon>
        <taxon>Amphibia</taxon>
        <taxon>Batrachia</taxon>
        <taxon>Caudata</taxon>
        <taxon>Salamandroidea</taxon>
        <taxon>Salamandridae</taxon>
        <taxon>Pleurodelinae</taxon>
        <taxon>Pleurodeles</taxon>
    </lineage>
</organism>
<evidence type="ECO:0000259" key="3">
    <source>
        <dbReference type="PROSITE" id="PS51864"/>
    </source>
</evidence>
<feature type="binding site" evidence="1">
    <location>
        <position position="157"/>
    </location>
    <ligand>
        <name>Zn(2+)</name>
        <dbReference type="ChEBI" id="CHEBI:29105"/>
        <note>catalytic</note>
    </ligand>
</feature>
<sequence length="356" mass="38445">MSGPVLAARFSAGGRGSPHLAVDVTTTVFLSGMSADLEADDGISILEANKGMSADLEADDGISILEANKGMSADLEADDGISILEANKGAAQKAKVSAAMQDIATMTCVTFVPRLTERDYLHIFSGTGCWSPYGKQGGAQMTSLAAGSCLKQGTIQHELMHNLGFYHEHPRKDRDTYINIMWRYVDQDTRLGPMRRMLLCSVDYREKPGAQSVKSARTAYSNTPGKSTLVPKPDPTVRIGQRAGISNLDVAKINALYSCDPGDVDYIRDLNLWWQDQGLRDLLGGVEDHVSELFCDLLLVHDLALRGGIVSLRNLDLVGGPRERLIAADLDSCPDVKLHLVAANGDCLGEVLLNVE</sequence>
<dbReference type="Pfam" id="PF01400">
    <property type="entry name" value="Astacin"/>
    <property type="match status" value="1"/>
</dbReference>
<gene>
    <name evidence="4" type="ORF">NDU88_008397</name>
</gene>
<dbReference type="InterPro" id="IPR006026">
    <property type="entry name" value="Peptidase_Metallo"/>
</dbReference>
<feature type="binding site" evidence="1">
    <location>
        <position position="161"/>
    </location>
    <ligand>
        <name>Zn(2+)</name>
        <dbReference type="ChEBI" id="CHEBI:29105"/>
        <note>catalytic</note>
    </ligand>
</feature>
<feature type="active site" evidence="1">
    <location>
        <position position="158"/>
    </location>
</feature>
<dbReference type="EMBL" id="JANPWB010000008">
    <property type="protein sequence ID" value="KAJ1168015.1"/>
    <property type="molecule type" value="Genomic_DNA"/>
</dbReference>
<dbReference type="GO" id="GO:0008270">
    <property type="term" value="F:zinc ion binding"/>
    <property type="evidence" value="ECO:0007669"/>
    <property type="project" value="UniProtKB-UniRule"/>
</dbReference>
<name>A0AAV7SVK1_PLEWA</name>
<dbReference type="SUPFAM" id="SSF55486">
    <property type="entry name" value="Metalloproteases ('zincins'), catalytic domain"/>
    <property type="match status" value="1"/>
</dbReference>
<evidence type="ECO:0000313" key="5">
    <source>
        <dbReference type="Proteomes" id="UP001066276"/>
    </source>
</evidence>
<evidence type="ECO:0000313" key="4">
    <source>
        <dbReference type="EMBL" id="KAJ1168015.1"/>
    </source>
</evidence>
<keyword evidence="1 2" id="KW-0479">Metal-binding</keyword>
<dbReference type="PANTHER" id="PTHR10127">
    <property type="entry name" value="DISCOIDIN, CUB, EGF, LAMININ , AND ZINC METALLOPROTEASE DOMAIN CONTAINING"/>
    <property type="match status" value="1"/>
</dbReference>
<protein>
    <recommendedName>
        <fullName evidence="2">Metalloendopeptidase</fullName>
        <ecNumber evidence="2">3.4.24.-</ecNumber>
    </recommendedName>
</protein>
<dbReference type="PANTHER" id="PTHR10127:SF899">
    <property type="entry name" value="ASTACIN-LIKE METALLOENDOPEPTIDASE-RELATED"/>
    <property type="match status" value="1"/>
</dbReference>
<dbReference type="Proteomes" id="UP001066276">
    <property type="component" value="Chromosome 4_2"/>
</dbReference>
<dbReference type="AlphaFoldDB" id="A0AAV7SVK1"/>
<dbReference type="SMART" id="SM00235">
    <property type="entry name" value="ZnMc"/>
    <property type="match status" value="1"/>
</dbReference>
<comment type="caution">
    <text evidence="4">The sequence shown here is derived from an EMBL/GenBank/DDBJ whole genome shotgun (WGS) entry which is preliminary data.</text>
</comment>
<keyword evidence="1 2" id="KW-0862">Zinc</keyword>
<feature type="domain" description="Peptidase M12A" evidence="3">
    <location>
        <begin position="66"/>
        <end position="260"/>
    </location>
</feature>
<dbReference type="GO" id="GO:0006508">
    <property type="term" value="P:proteolysis"/>
    <property type="evidence" value="ECO:0007669"/>
    <property type="project" value="UniProtKB-KW"/>
</dbReference>
<dbReference type="InterPro" id="IPR001506">
    <property type="entry name" value="Peptidase_M12A"/>
</dbReference>
<keyword evidence="1 2" id="KW-0378">Hydrolase</keyword>
<dbReference type="PRINTS" id="PR00480">
    <property type="entry name" value="ASTACIN"/>
</dbReference>
<comment type="cofactor">
    <cofactor evidence="1 2">
        <name>Zn(2+)</name>
        <dbReference type="ChEBI" id="CHEBI:29105"/>
    </cofactor>
    <text evidence="1 2">Binds 1 zinc ion per subunit.</text>
</comment>